<dbReference type="AlphaFoldDB" id="A0A1F7IVD1"/>
<dbReference type="InterPro" id="IPR011051">
    <property type="entry name" value="RmlC_Cupin_sf"/>
</dbReference>
<organism evidence="2 3">
    <name type="scientific">Candidatus Roizmanbacteria bacterium RIFCSPLOWO2_01_FULL_38_12</name>
    <dbReference type="NCBI Taxonomy" id="1802061"/>
    <lineage>
        <taxon>Bacteria</taxon>
        <taxon>Candidatus Roizmaniibacteriota</taxon>
    </lineage>
</organism>
<dbReference type="SUPFAM" id="SSF51182">
    <property type="entry name" value="RmlC-like cupins"/>
    <property type="match status" value="1"/>
</dbReference>
<evidence type="ECO:0000313" key="3">
    <source>
        <dbReference type="Proteomes" id="UP000177141"/>
    </source>
</evidence>
<dbReference type="Proteomes" id="UP000177141">
    <property type="component" value="Unassembled WGS sequence"/>
</dbReference>
<protein>
    <recommendedName>
        <fullName evidence="1">Cupin type-2 domain-containing protein</fullName>
    </recommendedName>
</protein>
<evidence type="ECO:0000313" key="2">
    <source>
        <dbReference type="EMBL" id="OGK47305.1"/>
    </source>
</evidence>
<proteinExistence type="predicted"/>
<dbReference type="Pfam" id="PF07883">
    <property type="entry name" value="Cupin_2"/>
    <property type="match status" value="1"/>
</dbReference>
<evidence type="ECO:0000259" key="1">
    <source>
        <dbReference type="Pfam" id="PF07883"/>
    </source>
</evidence>
<dbReference type="Gene3D" id="2.60.120.10">
    <property type="entry name" value="Jelly Rolls"/>
    <property type="match status" value="1"/>
</dbReference>
<comment type="caution">
    <text evidence="2">The sequence shown here is derived from an EMBL/GenBank/DDBJ whole genome shotgun (WGS) entry which is preliminary data.</text>
</comment>
<name>A0A1F7IVD1_9BACT</name>
<dbReference type="InterPro" id="IPR014710">
    <property type="entry name" value="RmlC-like_jellyroll"/>
</dbReference>
<dbReference type="EMBL" id="MGAL01000034">
    <property type="protein sequence ID" value="OGK47305.1"/>
    <property type="molecule type" value="Genomic_DNA"/>
</dbReference>
<accession>A0A1F7IVD1</accession>
<sequence>MNTQRIIKQIKKGYPGKKVILDPPENPTEIICELESTSDHPEKSIALAIVGKSKSHFHKKSTEIYEAVKGILTVYKDGKKYILKEGEKLTIEPNVVHYAEGNEAWFLTYSEPGWTFEDHILV</sequence>
<reference evidence="2 3" key="1">
    <citation type="journal article" date="2016" name="Nat. Commun.">
        <title>Thousands of microbial genomes shed light on interconnected biogeochemical processes in an aquifer system.</title>
        <authorList>
            <person name="Anantharaman K."/>
            <person name="Brown C.T."/>
            <person name="Hug L.A."/>
            <person name="Sharon I."/>
            <person name="Castelle C.J."/>
            <person name="Probst A.J."/>
            <person name="Thomas B.C."/>
            <person name="Singh A."/>
            <person name="Wilkins M.J."/>
            <person name="Karaoz U."/>
            <person name="Brodie E.L."/>
            <person name="Williams K.H."/>
            <person name="Hubbard S.S."/>
            <person name="Banfield J.F."/>
        </authorList>
    </citation>
    <scope>NUCLEOTIDE SEQUENCE [LARGE SCALE GENOMIC DNA]</scope>
</reference>
<dbReference type="STRING" id="1802061.A3A93_05975"/>
<feature type="domain" description="Cupin type-2" evidence="1">
    <location>
        <begin position="52"/>
        <end position="99"/>
    </location>
</feature>
<gene>
    <name evidence="2" type="ORF">A3A93_05975</name>
</gene>
<dbReference type="InterPro" id="IPR013096">
    <property type="entry name" value="Cupin_2"/>
</dbReference>